<keyword evidence="8" id="KW-0449">Lipoprotein</keyword>
<evidence type="ECO:0000256" key="8">
    <source>
        <dbReference type="ARBA" id="ARBA00023288"/>
    </source>
</evidence>
<keyword evidence="5" id="KW-0732">Signal</keyword>
<dbReference type="Pfam" id="PF06534">
    <property type="entry name" value="RGM_C"/>
    <property type="match status" value="3"/>
</dbReference>
<dbReference type="PANTHER" id="PTHR31428:SF6">
    <property type="entry name" value="REPULSIVE GUIDANCE MOLECULE B HOMOLOG DRAG-1"/>
    <property type="match status" value="1"/>
</dbReference>
<sequence>MKLGDCEGCKVDYCSSQYTEALDAEKVDCPEPTETYCKILRNFGRCLRMTAKECHGNIPYHTSIVTVKQLSKENNCETLIGLEKSFLPAGPPLLRPSIIPKLPSNTVPVSVVTPRSCTFLGRNKFRYCGLFGDPHLKTFHSKYQTCKLKGAWPLIDNPYLAVSVTNEPVIENSPATVTTKIILEGVEIIKNHHGCHYWILGVEVFFSILYLPTKFLIFIDSAIVLTTKEIPSEYPEDGFLKRNFFVMCTLVNRCECQVTVIIKGRGTFCTQEKTYEAQADQPLQASFVDGTHMSGPNASVVLKLEEIDKNHQVVEIYLKYIETTLVIRQVSVSSGEDGLNDWFPTSKCVVMGDCGLTLNSYSMNPERHAWVGKYLAFAARLPEEVALLDGEDLQLCNSGCPTSEQLNLAADHGEAMSWEEALSQCQDSDGLSNEINNRLTDHYLDWCVFDVMTTGEVAAADFMAAAHSAQADVLRFDPESLRNRTTTKLRPRDVTTLPTSGARSYQCCSLRILFVITVIMIIVK</sequence>
<dbReference type="Gene3D" id="3.40.1000.10">
    <property type="entry name" value="Mog1/PsbP, alpha/beta/alpha sandwich"/>
    <property type="match status" value="1"/>
</dbReference>
<evidence type="ECO:0000259" key="10">
    <source>
        <dbReference type="Pfam" id="PF06535"/>
    </source>
</evidence>
<dbReference type="GO" id="GO:0098552">
    <property type="term" value="C:side of membrane"/>
    <property type="evidence" value="ECO:0007669"/>
    <property type="project" value="UniProtKB-KW"/>
</dbReference>
<evidence type="ECO:0000256" key="7">
    <source>
        <dbReference type="ARBA" id="ARBA00023180"/>
    </source>
</evidence>
<keyword evidence="6" id="KW-0472">Membrane</keyword>
<feature type="domain" description="Repulsive guidance molecule N-terminal" evidence="10">
    <location>
        <begin position="9"/>
        <end position="77"/>
    </location>
</feature>
<comment type="caution">
    <text evidence="11">The sequence shown here is derived from an EMBL/GenBank/DDBJ whole genome shotgun (WGS) entry which is preliminary data.</text>
</comment>
<evidence type="ECO:0000256" key="4">
    <source>
        <dbReference type="ARBA" id="ARBA00022622"/>
    </source>
</evidence>
<dbReference type="GO" id="GO:0015026">
    <property type="term" value="F:coreceptor activity"/>
    <property type="evidence" value="ECO:0007669"/>
    <property type="project" value="TreeGrafter"/>
</dbReference>
<dbReference type="InterPro" id="IPR010536">
    <property type="entry name" value="RGM_N"/>
</dbReference>
<dbReference type="AlphaFoldDB" id="A0AAN8SCQ6"/>
<accession>A0AAN8SCQ6</accession>
<dbReference type="GO" id="GO:0030509">
    <property type="term" value="P:BMP signaling pathway"/>
    <property type="evidence" value="ECO:0007669"/>
    <property type="project" value="TreeGrafter"/>
</dbReference>
<name>A0AAN8SCQ6_POLSC</name>
<dbReference type="InterPro" id="IPR009496">
    <property type="entry name" value="RGM_C"/>
</dbReference>
<dbReference type="Pfam" id="PF06535">
    <property type="entry name" value="RGM_N"/>
    <property type="match status" value="1"/>
</dbReference>
<keyword evidence="3" id="KW-1003">Cell membrane</keyword>
<feature type="domain" description="Repulsive guidance molecule C-terminal" evidence="9">
    <location>
        <begin position="256"/>
        <end position="331"/>
    </location>
</feature>
<dbReference type="GO" id="GO:0005886">
    <property type="term" value="C:plasma membrane"/>
    <property type="evidence" value="ECO:0007669"/>
    <property type="project" value="UniProtKB-SubCell"/>
</dbReference>
<feature type="domain" description="Repulsive guidance molecule C-terminal" evidence="9">
    <location>
        <begin position="124"/>
        <end position="195"/>
    </location>
</feature>
<comment type="subcellular location">
    <subcellularLocation>
        <location evidence="1">Cell membrane</location>
        <topology evidence="1">Lipid-anchor</topology>
        <topology evidence="1">GPI-anchor</topology>
    </subcellularLocation>
</comment>
<evidence type="ECO:0000313" key="11">
    <source>
        <dbReference type="EMBL" id="KAK6643566.1"/>
    </source>
</evidence>
<dbReference type="PANTHER" id="PTHR31428">
    <property type="entry name" value="RGM DOMAIN FAMILY MEMBER DRAG-1"/>
    <property type="match status" value="1"/>
</dbReference>
<organism evidence="11 12">
    <name type="scientific">Polyplax serrata</name>
    <name type="common">Common mouse louse</name>
    <dbReference type="NCBI Taxonomy" id="468196"/>
    <lineage>
        <taxon>Eukaryota</taxon>
        <taxon>Metazoa</taxon>
        <taxon>Ecdysozoa</taxon>
        <taxon>Arthropoda</taxon>
        <taxon>Hexapoda</taxon>
        <taxon>Insecta</taxon>
        <taxon>Pterygota</taxon>
        <taxon>Neoptera</taxon>
        <taxon>Paraneoptera</taxon>
        <taxon>Psocodea</taxon>
        <taxon>Troctomorpha</taxon>
        <taxon>Phthiraptera</taxon>
        <taxon>Anoplura</taxon>
        <taxon>Polyplacidae</taxon>
        <taxon>Polyplax</taxon>
    </lineage>
</organism>
<keyword evidence="4" id="KW-0336">GPI-anchor</keyword>
<comment type="similarity">
    <text evidence="2">Belongs to the repulsive guidance molecule (RGM) family.</text>
</comment>
<evidence type="ECO:0000256" key="3">
    <source>
        <dbReference type="ARBA" id="ARBA00022475"/>
    </source>
</evidence>
<dbReference type="Proteomes" id="UP001372834">
    <property type="component" value="Unassembled WGS sequence"/>
</dbReference>
<evidence type="ECO:0000259" key="9">
    <source>
        <dbReference type="Pfam" id="PF06534"/>
    </source>
</evidence>
<dbReference type="InterPro" id="IPR040287">
    <property type="entry name" value="RGM"/>
</dbReference>
<feature type="domain" description="Repulsive guidance molecule C-terminal" evidence="9">
    <location>
        <begin position="371"/>
        <end position="478"/>
    </location>
</feature>
<evidence type="ECO:0000313" key="12">
    <source>
        <dbReference type="Proteomes" id="UP001372834"/>
    </source>
</evidence>
<keyword evidence="7" id="KW-0325">Glycoprotein</keyword>
<evidence type="ECO:0000256" key="2">
    <source>
        <dbReference type="ARBA" id="ARBA00005321"/>
    </source>
</evidence>
<gene>
    <name evidence="11" type="ORF">RUM43_005076</name>
</gene>
<reference evidence="11 12" key="1">
    <citation type="submission" date="2023-10" db="EMBL/GenBank/DDBJ databases">
        <title>Genomes of two closely related lineages of the louse Polyplax serrata with different host specificities.</title>
        <authorList>
            <person name="Martinu J."/>
            <person name="Tarabai H."/>
            <person name="Stefka J."/>
            <person name="Hypsa V."/>
        </authorList>
    </citation>
    <scope>NUCLEOTIDE SEQUENCE [LARGE SCALE GENOMIC DNA]</scope>
    <source>
        <strain evidence="11">HR10_N</strain>
    </source>
</reference>
<evidence type="ECO:0000256" key="6">
    <source>
        <dbReference type="ARBA" id="ARBA00023136"/>
    </source>
</evidence>
<dbReference type="EMBL" id="JAWJWE010000002">
    <property type="protein sequence ID" value="KAK6643566.1"/>
    <property type="molecule type" value="Genomic_DNA"/>
</dbReference>
<protein>
    <submittedName>
        <fullName evidence="11">Uncharacterized protein</fullName>
    </submittedName>
</protein>
<proteinExistence type="inferred from homology"/>
<evidence type="ECO:0000256" key="5">
    <source>
        <dbReference type="ARBA" id="ARBA00022729"/>
    </source>
</evidence>
<evidence type="ECO:0000256" key="1">
    <source>
        <dbReference type="ARBA" id="ARBA00004609"/>
    </source>
</evidence>